<dbReference type="Proteomes" id="UP001497644">
    <property type="component" value="Chromosome 6"/>
</dbReference>
<gene>
    <name evidence="1" type="ORF">LPLAT_LOCUS10918</name>
</gene>
<evidence type="ECO:0000313" key="2">
    <source>
        <dbReference type="Proteomes" id="UP001497644"/>
    </source>
</evidence>
<evidence type="ECO:0000313" key="1">
    <source>
        <dbReference type="EMBL" id="CAL1685423.1"/>
    </source>
</evidence>
<proteinExistence type="predicted"/>
<reference evidence="1" key="1">
    <citation type="submission" date="2024-04" db="EMBL/GenBank/DDBJ databases">
        <authorList>
            <consortium name="Molecular Ecology Group"/>
        </authorList>
    </citation>
    <scope>NUCLEOTIDE SEQUENCE</scope>
</reference>
<protein>
    <submittedName>
        <fullName evidence="1">Uncharacterized protein</fullName>
    </submittedName>
</protein>
<name>A0AAV2P1A2_9HYME</name>
<organism evidence="1 2">
    <name type="scientific">Lasius platythorax</name>
    <dbReference type="NCBI Taxonomy" id="488582"/>
    <lineage>
        <taxon>Eukaryota</taxon>
        <taxon>Metazoa</taxon>
        <taxon>Ecdysozoa</taxon>
        <taxon>Arthropoda</taxon>
        <taxon>Hexapoda</taxon>
        <taxon>Insecta</taxon>
        <taxon>Pterygota</taxon>
        <taxon>Neoptera</taxon>
        <taxon>Endopterygota</taxon>
        <taxon>Hymenoptera</taxon>
        <taxon>Apocrita</taxon>
        <taxon>Aculeata</taxon>
        <taxon>Formicoidea</taxon>
        <taxon>Formicidae</taxon>
        <taxon>Formicinae</taxon>
        <taxon>Lasius</taxon>
        <taxon>Lasius</taxon>
    </lineage>
</organism>
<sequence>MSRSPTRQNCILITYLICGFHKIDLELLLQVRVSYPDVRLISSSISAAGIIIKVHSDNNIVITAITTWKISTPPTDIPTAYPAYTTSAISDCATPIPFL</sequence>
<accession>A0AAV2P1A2</accession>
<dbReference type="AlphaFoldDB" id="A0AAV2P1A2"/>
<keyword evidence="2" id="KW-1185">Reference proteome</keyword>
<dbReference type="EMBL" id="OZ034829">
    <property type="protein sequence ID" value="CAL1685423.1"/>
    <property type="molecule type" value="Genomic_DNA"/>
</dbReference>